<feature type="repeat" description="TPR" evidence="1">
    <location>
        <begin position="225"/>
        <end position="258"/>
    </location>
</feature>
<dbReference type="Pfam" id="PF13432">
    <property type="entry name" value="TPR_16"/>
    <property type="match status" value="1"/>
</dbReference>
<evidence type="ECO:0000256" key="1">
    <source>
        <dbReference type="PROSITE-ProRule" id="PRU00339"/>
    </source>
</evidence>
<proteinExistence type="predicted"/>
<dbReference type="InterPro" id="IPR011990">
    <property type="entry name" value="TPR-like_helical_dom_sf"/>
</dbReference>
<keyword evidence="3" id="KW-1185">Reference proteome</keyword>
<dbReference type="EMBL" id="CP001848">
    <property type="protein sequence ID" value="ADB17173.1"/>
    <property type="molecule type" value="Genomic_DNA"/>
</dbReference>
<name>D2R5J1_PIRSD</name>
<dbReference type="SUPFAM" id="SSF48452">
    <property type="entry name" value="TPR-like"/>
    <property type="match status" value="1"/>
</dbReference>
<dbReference type="STRING" id="530564.Psta_2504"/>
<dbReference type="OrthoDB" id="212218at2"/>
<dbReference type="Proteomes" id="UP000001887">
    <property type="component" value="Chromosome"/>
</dbReference>
<dbReference type="InterPro" id="IPR019734">
    <property type="entry name" value="TPR_rpt"/>
</dbReference>
<protein>
    <submittedName>
        <fullName evidence="2">Uncharacterized protein</fullName>
    </submittedName>
</protein>
<reference evidence="2 3" key="1">
    <citation type="journal article" date="2009" name="Stand. Genomic Sci.">
        <title>Complete genome sequence of Pirellula staleyi type strain (ATCC 27377).</title>
        <authorList>
            <person name="Clum A."/>
            <person name="Tindall B.J."/>
            <person name="Sikorski J."/>
            <person name="Ivanova N."/>
            <person name="Mavrommatis K."/>
            <person name="Lucas S."/>
            <person name="Glavina del Rio T."/>
            <person name="Nolan M."/>
            <person name="Chen F."/>
            <person name="Tice H."/>
            <person name="Pitluck S."/>
            <person name="Cheng J.F."/>
            <person name="Chertkov O."/>
            <person name="Brettin T."/>
            <person name="Han C."/>
            <person name="Detter J.C."/>
            <person name="Kuske C."/>
            <person name="Bruce D."/>
            <person name="Goodwin L."/>
            <person name="Ovchinikova G."/>
            <person name="Pati A."/>
            <person name="Mikhailova N."/>
            <person name="Chen A."/>
            <person name="Palaniappan K."/>
            <person name="Land M."/>
            <person name="Hauser L."/>
            <person name="Chang Y.J."/>
            <person name="Jeffries C.D."/>
            <person name="Chain P."/>
            <person name="Rohde M."/>
            <person name="Goker M."/>
            <person name="Bristow J."/>
            <person name="Eisen J.A."/>
            <person name="Markowitz V."/>
            <person name="Hugenholtz P."/>
            <person name="Kyrpides N.C."/>
            <person name="Klenk H.P."/>
            <person name="Lapidus A."/>
        </authorList>
    </citation>
    <scope>NUCLEOTIDE SEQUENCE [LARGE SCALE GENOMIC DNA]</scope>
    <source>
        <strain evidence="3">ATCC 27377 / DSM 6068 / ICPB 4128</strain>
    </source>
</reference>
<evidence type="ECO:0000313" key="3">
    <source>
        <dbReference type="Proteomes" id="UP000001887"/>
    </source>
</evidence>
<dbReference type="AlphaFoldDB" id="D2R5J1"/>
<organism evidence="2 3">
    <name type="scientific">Pirellula staleyi (strain ATCC 27377 / DSM 6068 / ICPB 4128)</name>
    <name type="common">Pirella staleyi</name>
    <dbReference type="NCBI Taxonomy" id="530564"/>
    <lineage>
        <taxon>Bacteria</taxon>
        <taxon>Pseudomonadati</taxon>
        <taxon>Planctomycetota</taxon>
        <taxon>Planctomycetia</taxon>
        <taxon>Pirellulales</taxon>
        <taxon>Pirellulaceae</taxon>
        <taxon>Pirellula</taxon>
    </lineage>
</organism>
<gene>
    <name evidence="2" type="ordered locus">Psta_2504</name>
</gene>
<accession>D2R5J1</accession>
<dbReference type="Gene3D" id="1.25.40.10">
    <property type="entry name" value="Tetratricopeptide repeat domain"/>
    <property type="match status" value="1"/>
</dbReference>
<dbReference type="eggNOG" id="COG0457">
    <property type="taxonomic scope" value="Bacteria"/>
</dbReference>
<dbReference type="KEGG" id="psl:Psta_2504"/>
<dbReference type="PROSITE" id="PS50005">
    <property type="entry name" value="TPR"/>
    <property type="match status" value="1"/>
</dbReference>
<keyword evidence="1" id="KW-0802">TPR repeat</keyword>
<dbReference type="HOGENOM" id="CLU_893869_0_0_0"/>
<evidence type="ECO:0000313" key="2">
    <source>
        <dbReference type="EMBL" id="ADB17173.1"/>
    </source>
</evidence>
<sequence>MSTEIENREHPRATTAIVEQASRVIGANRRRLGFVQNASALTRASGTIEVATATSRGASWMEVDPKYLGTRAAADLLARIQQLEHWLRDQPARVDYCRELAALYLEKQRDYEAERLLVRTLEHTAKDPQVLSMLEDVKIYRMSLKLVAVEADAAHDPSPANQAIVEETRKQRDRLEIDVFSARMKREPDNMVLSFEFGCRLKRGGEFAEARPHLERALHAPQLAAAAALELGECWERSGRFAEALKAYRSAADAIADDSQADCRTDALLRASSIAADLKLPNLARRYLGWLLQIDPDHRGAATLLERLERI</sequence>